<dbReference type="EMBL" id="LAZR01000006">
    <property type="protein sequence ID" value="KKO09946.1"/>
    <property type="molecule type" value="Genomic_DNA"/>
</dbReference>
<reference evidence="1" key="1">
    <citation type="journal article" date="2015" name="Nature">
        <title>Complex archaea that bridge the gap between prokaryotes and eukaryotes.</title>
        <authorList>
            <person name="Spang A."/>
            <person name="Saw J.H."/>
            <person name="Jorgensen S.L."/>
            <person name="Zaremba-Niedzwiedzka K."/>
            <person name="Martijn J."/>
            <person name="Lind A.E."/>
            <person name="van Eijk R."/>
            <person name="Schleper C."/>
            <person name="Guy L."/>
            <person name="Ettema T.J."/>
        </authorList>
    </citation>
    <scope>NUCLEOTIDE SEQUENCE</scope>
</reference>
<proteinExistence type="predicted"/>
<gene>
    <name evidence="1" type="ORF">LCGC14_0034480</name>
</gene>
<sequence length="74" mass="8122">MSHRHMSFGLLGKGLFAVAAVMLMLGGEQNADARQSHQIISSMQYRMADIQPAALPSVAASSQRESEEQKSWVF</sequence>
<dbReference type="AlphaFoldDB" id="A0A0F9VY44"/>
<accession>A0A0F9VY44</accession>
<evidence type="ECO:0000313" key="1">
    <source>
        <dbReference type="EMBL" id="KKO09946.1"/>
    </source>
</evidence>
<organism evidence="1">
    <name type="scientific">marine sediment metagenome</name>
    <dbReference type="NCBI Taxonomy" id="412755"/>
    <lineage>
        <taxon>unclassified sequences</taxon>
        <taxon>metagenomes</taxon>
        <taxon>ecological metagenomes</taxon>
    </lineage>
</organism>
<name>A0A0F9VY44_9ZZZZ</name>
<comment type="caution">
    <text evidence="1">The sequence shown here is derived from an EMBL/GenBank/DDBJ whole genome shotgun (WGS) entry which is preliminary data.</text>
</comment>
<protein>
    <submittedName>
        <fullName evidence="1">Uncharacterized protein</fullName>
    </submittedName>
</protein>